<proteinExistence type="predicted"/>
<name>A0A087GI52_ARAAL</name>
<evidence type="ECO:0000313" key="2">
    <source>
        <dbReference type="Proteomes" id="UP000029120"/>
    </source>
</evidence>
<dbReference type="Gramene" id="KFK29554">
    <property type="protein sequence ID" value="KFK29554"/>
    <property type="gene ID" value="AALP_AA7G149000"/>
</dbReference>
<reference evidence="2" key="1">
    <citation type="journal article" date="2015" name="Nat. Plants">
        <title>Genome expansion of Arabis alpina linked with retrotransposition and reduced symmetric DNA methylation.</title>
        <authorList>
            <person name="Willing E.M."/>
            <person name="Rawat V."/>
            <person name="Mandakova T."/>
            <person name="Maumus F."/>
            <person name="James G.V."/>
            <person name="Nordstroem K.J."/>
            <person name="Becker C."/>
            <person name="Warthmann N."/>
            <person name="Chica C."/>
            <person name="Szarzynska B."/>
            <person name="Zytnicki M."/>
            <person name="Albani M.C."/>
            <person name="Kiefer C."/>
            <person name="Bergonzi S."/>
            <person name="Castaings L."/>
            <person name="Mateos J.L."/>
            <person name="Berns M.C."/>
            <person name="Bujdoso N."/>
            <person name="Piofczyk T."/>
            <person name="de Lorenzo L."/>
            <person name="Barrero-Sicilia C."/>
            <person name="Mateos I."/>
            <person name="Piednoel M."/>
            <person name="Hagmann J."/>
            <person name="Chen-Min-Tao R."/>
            <person name="Iglesias-Fernandez R."/>
            <person name="Schuster S.C."/>
            <person name="Alonso-Blanco C."/>
            <person name="Roudier F."/>
            <person name="Carbonero P."/>
            <person name="Paz-Ares J."/>
            <person name="Davis S.J."/>
            <person name="Pecinka A."/>
            <person name="Quesneville H."/>
            <person name="Colot V."/>
            <person name="Lysak M.A."/>
            <person name="Weigel D."/>
            <person name="Coupland G."/>
            <person name="Schneeberger K."/>
        </authorList>
    </citation>
    <scope>NUCLEOTIDE SEQUENCE [LARGE SCALE GENOMIC DNA]</scope>
    <source>
        <strain evidence="2">cv. Pajares</strain>
    </source>
</reference>
<dbReference type="EMBL" id="CM002875">
    <property type="protein sequence ID" value="KFK29554.1"/>
    <property type="molecule type" value="Genomic_DNA"/>
</dbReference>
<protein>
    <submittedName>
        <fullName evidence="1">Uncharacterized protein</fullName>
    </submittedName>
</protein>
<evidence type="ECO:0000313" key="1">
    <source>
        <dbReference type="EMBL" id="KFK29554.1"/>
    </source>
</evidence>
<dbReference type="AlphaFoldDB" id="A0A087GI52"/>
<organism evidence="1 2">
    <name type="scientific">Arabis alpina</name>
    <name type="common">Alpine rock-cress</name>
    <dbReference type="NCBI Taxonomy" id="50452"/>
    <lineage>
        <taxon>Eukaryota</taxon>
        <taxon>Viridiplantae</taxon>
        <taxon>Streptophyta</taxon>
        <taxon>Embryophyta</taxon>
        <taxon>Tracheophyta</taxon>
        <taxon>Spermatophyta</taxon>
        <taxon>Magnoliopsida</taxon>
        <taxon>eudicotyledons</taxon>
        <taxon>Gunneridae</taxon>
        <taxon>Pentapetalae</taxon>
        <taxon>rosids</taxon>
        <taxon>malvids</taxon>
        <taxon>Brassicales</taxon>
        <taxon>Brassicaceae</taxon>
        <taxon>Arabideae</taxon>
        <taxon>Arabis</taxon>
    </lineage>
</organism>
<dbReference type="Proteomes" id="UP000029120">
    <property type="component" value="Chromosome 7"/>
</dbReference>
<sequence>MGSFHLLELLGDGGSLVDEGPLLVPPSLLLVLVTDPGSPVRRVLLLWFSLCEVWVEDNLLGF</sequence>
<accession>A0A087GI52</accession>
<keyword evidence="2" id="KW-1185">Reference proteome</keyword>
<gene>
    <name evidence="1" type="ordered locus">AALP_Aa7g149000</name>
</gene>